<evidence type="ECO:0000259" key="2">
    <source>
        <dbReference type="PROSITE" id="PS50943"/>
    </source>
</evidence>
<comment type="caution">
    <text evidence="3">The sequence shown here is derived from an EMBL/GenBank/DDBJ whole genome shotgun (WGS) entry which is preliminary data.</text>
</comment>
<dbReference type="PANTHER" id="PTHR46558:SF11">
    <property type="entry name" value="HTH-TYPE TRANSCRIPTIONAL REGULATOR XRE"/>
    <property type="match status" value="1"/>
</dbReference>
<dbReference type="Pfam" id="PF01381">
    <property type="entry name" value="HTH_3"/>
    <property type="match status" value="1"/>
</dbReference>
<dbReference type="PANTHER" id="PTHR46558">
    <property type="entry name" value="TRACRIPTIONAL REGULATORY PROTEIN-RELATED-RELATED"/>
    <property type="match status" value="1"/>
</dbReference>
<feature type="domain" description="HTH cro/C1-type" evidence="2">
    <location>
        <begin position="11"/>
        <end position="65"/>
    </location>
</feature>
<keyword evidence="4" id="KW-1185">Reference proteome</keyword>
<evidence type="ECO:0000256" key="1">
    <source>
        <dbReference type="ARBA" id="ARBA00023125"/>
    </source>
</evidence>
<dbReference type="PROSITE" id="PS50943">
    <property type="entry name" value="HTH_CROC1"/>
    <property type="match status" value="1"/>
</dbReference>
<name>A0ABV6JKN3_9BACL</name>
<evidence type="ECO:0000313" key="3">
    <source>
        <dbReference type="EMBL" id="MFC0396477.1"/>
    </source>
</evidence>
<evidence type="ECO:0000313" key="4">
    <source>
        <dbReference type="Proteomes" id="UP001589818"/>
    </source>
</evidence>
<organism evidence="3 4">
    <name type="scientific">Paenibacillus mendelii</name>
    <dbReference type="NCBI Taxonomy" id="206163"/>
    <lineage>
        <taxon>Bacteria</taxon>
        <taxon>Bacillati</taxon>
        <taxon>Bacillota</taxon>
        <taxon>Bacilli</taxon>
        <taxon>Bacillales</taxon>
        <taxon>Paenibacillaceae</taxon>
        <taxon>Paenibacillus</taxon>
    </lineage>
</organism>
<protein>
    <submittedName>
        <fullName evidence="3">Helix-turn-helix domain-containing protein</fullName>
    </submittedName>
</protein>
<keyword evidence="1" id="KW-0238">DNA-binding</keyword>
<dbReference type="SMART" id="SM00530">
    <property type="entry name" value="HTH_XRE"/>
    <property type="match status" value="1"/>
</dbReference>
<dbReference type="CDD" id="cd00093">
    <property type="entry name" value="HTH_XRE"/>
    <property type="match status" value="1"/>
</dbReference>
<accession>A0ABV6JKN3</accession>
<gene>
    <name evidence="3" type="ORF">ACFFJ8_34660</name>
</gene>
<dbReference type="Proteomes" id="UP001589818">
    <property type="component" value="Unassembled WGS sequence"/>
</dbReference>
<reference evidence="3 4" key="1">
    <citation type="submission" date="2024-09" db="EMBL/GenBank/DDBJ databases">
        <authorList>
            <person name="Sun Q."/>
            <person name="Mori K."/>
        </authorList>
    </citation>
    <scope>NUCLEOTIDE SEQUENCE [LARGE SCALE GENOMIC DNA]</scope>
    <source>
        <strain evidence="3 4">CCM 4839</strain>
    </source>
</reference>
<dbReference type="SUPFAM" id="SSF47413">
    <property type="entry name" value="lambda repressor-like DNA-binding domains"/>
    <property type="match status" value="1"/>
</dbReference>
<sequence>MINPKAVGDVIVKRRRLNGMTQDELAQILNVTPQAVSKWEKGLALPDTSILPTLGFAISTSIDELLVSKAAPYNPQTDSLLFNLAIADFSFDHWEGASFIPNYSGLPQTLEPIEVDGRNSLLVHTSERPTCKRRGLVSKSAVTLEPYTVVELTFKPLGDIDGIIELWLYDRSSSNSIRVSARGGNYGEEREFISDITRFDSKCSRHVIRYNEWETFRIEIKPQTTVVSLLDADRVIIKSFYYDLLYADFIHKYHLVISQELGYPNDSNEWHMKAYIEKLQVWKINAN</sequence>
<dbReference type="InterPro" id="IPR010982">
    <property type="entry name" value="Lambda_DNA-bd_dom_sf"/>
</dbReference>
<dbReference type="InterPro" id="IPR001387">
    <property type="entry name" value="Cro/C1-type_HTH"/>
</dbReference>
<dbReference type="RefSeq" id="WP_204822866.1">
    <property type="nucleotide sequence ID" value="NZ_JANHOF010000042.1"/>
</dbReference>
<proteinExistence type="predicted"/>
<dbReference type="EMBL" id="JBHLVF010000060">
    <property type="protein sequence ID" value="MFC0396477.1"/>
    <property type="molecule type" value="Genomic_DNA"/>
</dbReference>
<dbReference type="Gene3D" id="1.10.260.40">
    <property type="entry name" value="lambda repressor-like DNA-binding domains"/>
    <property type="match status" value="1"/>
</dbReference>